<dbReference type="PROSITE" id="PS00622">
    <property type="entry name" value="HTH_LUXR_1"/>
    <property type="match status" value="1"/>
</dbReference>
<accession>A0AAW9U159</accession>
<dbReference type="SUPFAM" id="SSF52172">
    <property type="entry name" value="CheY-like"/>
    <property type="match status" value="1"/>
</dbReference>
<dbReference type="PANTHER" id="PTHR45566:SF1">
    <property type="entry name" value="HTH-TYPE TRANSCRIPTIONAL REGULATOR YHJB-RELATED"/>
    <property type="match status" value="1"/>
</dbReference>
<dbReference type="CDD" id="cd06170">
    <property type="entry name" value="LuxR_C_like"/>
    <property type="match status" value="1"/>
</dbReference>
<evidence type="ECO:0000256" key="2">
    <source>
        <dbReference type="PROSITE-ProRule" id="PRU00169"/>
    </source>
</evidence>
<evidence type="ECO:0000256" key="1">
    <source>
        <dbReference type="ARBA" id="ARBA00023125"/>
    </source>
</evidence>
<dbReference type="PANTHER" id="PTHR45566">
    <property type="entry name" value="HTH-TYPE TRANSCRIPTIONAL REGULATOR YHJB-RELATED"/>
    <property type="match status" value="1"/>
</dbReference>
<evidence type="ECO:0000256" key="3">
    <source>
        <dbReference type="SAM" id="MobiDB-lite"/>
    </source>
</evidence>
<proteinExistence type="predicted"/>
<comment type="caution">
    <text evidence="2">Lacks conserved residue(s) required for the propagation of feature annotation.</text>
</comment>
<keyword evidence="1 6" id="KW-0238">DNA-binding</keyword>
<dbReference type="InterPro" id="IPR011006">
    <property type="entry name" value="CheY-like_superfamily"/>
</dbReference>
<dbReference type="GO" id="GO:0003677">
    <property type="term" value="F:DNA binding"/>
    <property type="evidence" value="ECO:0007669"/>
    <property type="project" value="UniProtKB-KW"/>
</dbReference>
<dbReference type="SUPFAM" id="SSF46894">
    <property type="entry name" value="C-terminal effector domain of the bipartite response regulators"/>
    <property type="match status" value="1"/>
</dbReference>
<dbReference type="EMBL" id="WISR01000275">
    <property type="protein sequence ID" value="MQW37672.1"/>
    <property type="molecule type" value="Genomic_DNA"/>
</dbReference>
<evidence type="ECO:0000313" key="7">
    <source>
        <dbReference type="Proteomes" id="UP000429484"/>
    </source>
</evidence>
<dbReference type="AlphaFoldDB" id="A0AAW9U159"/>
<dbReference type="InterPro" id="IPR001789">
    <property type="entry name" value="Sig_transdc_resp-reg_receiver"/>
</dbReference>
<dbReference type="GO" id="GO:0006355">
    <property type="term" value="P:regulation of DNA-templated transcription"/>
    <property type="evidence" value="ECO:0007669"/>
    <property type="project" value="InterPro"/>
</dbReference>
<feature type="domain" description="Response regulatory" evidence="5">
    <location>
        <begin position="43"/>
        <end position="161"/>
    </location>
</feature>
<dbReference type="Proteomes" id="UP000429484">
    <property type="component" value="Unassembled WGS sequence"/>
</dbReference>
<feature type="region of interest" description="Disordered" evidence="3">
    <location>
        <begin position="1"/>
        <end position="20"/>
    </location>
</feature>
<dbReference type="GO" id="GO:0000160">
    <property type="term" value="P:phosphorelay signal transduction system"/>
    <property type="evidence" value="ECO:0007669"/>
    <property type="project" value="InterPro"/>
</dbReference>
<dbReference type="RefSeq" id="WP_017265478.1">
    <property type="nucleotide sequence ID" value="NZ_JADZOD010000002.1"/>
</dbReference>
<comment type="caution">
    <text evidence="6">The sequence shown here is derived from an EMBL/GenBank/DDBJ whole genome shotgun (WGS) entry which is preliminary data.</text>
</comment>
<protein>
    <submittedName>
        <fullName evidence="6">DNA-binding response regulator</fullName>
    </submittedName>
</protein>
<dbReference type="Pfam" id="PF00196">
    <property type="entry name" value="GerE"/>
    <property type="match status" value="1"/>
</dbReference>
<dbReference type="PRINTS" id="PR00038">
    <property type="entry name" value="HTHLUXR"/>
</dbReference>
<sequence>MASFTPKLENELPFVQDQHRVTNPLQSGKEAEEQPLEKKDKRCLLIFDDRALGRECLARTLVDHGLRMEVAAFGAIDEWQETKGSYPDVGAVLLNIGARKVGDVTADISKLASQFNPAPVVVLSDSDDIAQILQVLESGAQGYIPASVGVDVCIEAIALAMAGGVFVPGSSLLAARHLIEAEKRETSPLAGMFTLRQAEVVEALRRGKANKIIGYELNLRESTVKVHVRNIMKKMKATNRTEVACKLNELFSGDARGS</sequence>
<evidence type="ECO:0000259" key="5">
    <source>
        <dbReference type="PROSITE" id="PS50110"/>
    </source>
</evidence>
<organism evidence="6 7">
    <name type="scientific">Rhizobium meliloti</name>
    <name type="common">Ensifer meliloti</name>
    <name type="synonym">Sinorhizobium meliloti</name>
    <dbReference type="NCBI Taxonomy" id="382"/>
    <lineage>
        <taxon>Bacteria</taxon>
        <taxon>Pseudomonadati</taxon>
        <taxon>Pseudomonadota</taxon>
        <taxon>Alphaproteobacteria</taxon>
        <taxon>Hyphomicrobiales</taxon>
        <taxon>Rhizobiaceae</taxon>
        <taxon>Sinorhizobium/Ensifer group</taxon>
        <taxon>Sinorhizobium</taxon>
    </lineage>
</organism>
<dbReference type="Gene3D" id="3.40.50.2300">
    <property type="match status" value="1"/>
</dbReference>
<dbReference type="SMART" id="SM00421">
    <property type="entry name" value="HTH_LUXR"/>
    <property type="match status" value="1"/>
</dbReference>
<dbReference type="InterPro" id="IPR051015">
    <property type="entry name" value="EvgA-like"/>
</dbReference>
<evidence type="ECO:0000259" key="4">
    <source>
        <dbReference type="PROSITE" id="PS50043"/>
    </source>
</evidence>
<reference evidence="6 7" key="1">
    <citation type="journal article" date="2013" name="Genome Biol.">
        <title>Comparative genomics of the core and accessory genomes of 48 Sinorhizobium strains comprising five genospecies.</title>
        <authorList>
            <person name="Sugawara M."/>
            <person name="Epstein B."/>
            <person name="Badgley B.D."/>
            <person name="Unno T."/>
            <person name="Xu L."/>
            <person name="Reese J."/>
            <person name="Gyaneshwar P."/>
            <person name="Denny R."/>
            <person name="Mudge J."/>
            <person name="Bharti A.K."/>
            <person name="Farmer A.D."/>
            <person name="May G.D."/>
            <person name="Woodward J.E."/>
            <person name="Medigue C."/>
            <person name="Vallenet D."/>
            <person name="Lajus A."/>
            <person name="Rouy Z."/>
            <person name="Martinez-Vaz B."/>
            <person name="Tiffin P."/>
            <person name="Young N.D."/>
            <person name="Sadowsky M.J."/>
        </authorList>
    </citation>
    <scope>NUCLEOTIDE SEQUENCE [LARGE SCALE GENOMIC DNA]</scope>
    <source>
        <strain evidence="6 7">N6B1</strain>
    </source>
</reference>
<dbReference type="InterPro" id="IPR016032">
    <property type="entry name" value="Sig_transdc_resp-reg_C-effctor"/>
</dbReference>
<gene>
    <name evidence="6" type="ORF">GHK53_34250</name>
</gene>
<name>A0AAW9U159_RHIML</name>
<dbReference type="PROSITE" id="PS50043">
    <property type="entry name" value="HTH_LUXR_2"/>
    <property type="match status" value="1"/>
</dbReference>
<dbReference type="PROSITE" id="PS50110">
    <property type="entry name" value="RESPONSE_REGULATORY"/>
    <property type="match status" value="1"/>
</dbReference>
<feature type="domain" description="HTH luxR-type" evidence="4">
    <location>
        <begin position="186"/>
        <end position="251"/>
    </location>
</feature>
<dbReference type="InterPro" id="IPR000792">
    <property type="entry name" value="Tscrpt_reg_LuxR_C"/>
</dbReference>
<evidence type="ECO:0000313" key="6">
    <source>
        <dbReference type="EMBL" id="MQW37672.1"/>
    </source>
</evidence>